<protein>
    <submittedName>
        <fullName evidence="1">Uncharacterized protein</fullName>
    </submittedName>
</protein>
<gene>
    <name evidence="1" type="ORF">J2S45_001324</name>
</gene>
<dbReference type="RefSeq" id="WP_307634913.1">
    <property type="nucleotide sequence ID" value="NZ_JAUSQL010000001.1"/>
</dbReference>
<comment type="caution">
    <text evidence="1">The sequence shown here is derived from an EMBL/GenBank/DDBJ whole genome shotgun (WGS) entry which is preliminary data.</text>
</comment>
<dbReference type="EMBL" id="JAUSQL010000001">
    <property type="protein sequence ID" value="MDP9832645.1"/>
    <property type="molecule type" value="Genomic_DNA"/>
</dbReference>
<organism evidence="1 2">
    <name type="scientific">Trueperella abortisuis</name>
    <dbReference type="NCBI Taxonomy" id="445930"/>
    <lineage>
        <taxon>Bacteria</taxon>
        <taxon>Bacillati</taxon>
        <taxon>Actinomycetota</taxon>
        <taxon>Actinomycetes</taxon>
        <taxon>Actinomycetales</taxon>
        <taxon>Actinomycetaceae</taxon>
        <taxon>Trueperella</taxon>
    </lineage>
</organism>
<keyword evidence="2" id="KW-1185">Reference proteome</keyword>
<proteinExistence type="predicted"/>
<name>A0ABT9PIV5_9ACTO</name>
<evidence type="ECO:0000313" key="2">
    <source>
        <dbReference type="Proteomes" id="UP001230145"/>
    </source>
</evidence>
<evidence type="ECO:0000313" key="1">
    <source>
        <dbReference type="EMBL" id="MDP9832645.1"/>
    </source>
</evidence>
<reference evidence="1 2" key="1">
    <citation type="submission" date="2023-07" db="EMBL/GenBank/DDBJ databases">
        <title>Sequencing the genomes of 1000 actinobacteria strains.</title>
        <authorList>
            <person name="Klenk H.-P."/>
        </authorList>
    </citation>
    <scope>NUCLEOTIDE SEQUENCE [LARGE SCALE GENOMIC DNA]</scope>
    <source>
        <strain evidence="1 2">DSM 19515</strain>
    </source>
</reference>
<dbReference type="Proteomes" id="UP001230145">
    <property type="component" value="Unassembled WGS sequence"/>
</dbReference>
<accession>A0ABT9PIV5</accession>
<sequence length="307" mass="33662">MTEAPFDRDRILNSAARYLIDALSEQEIAAVPVLTEYGKALQLNGEGMLSLENLVDQMVELPVEQWEEHLQRWAQFAADAAHPDDISQLDVDSIASMIRSRVIAEDASEKKTYARPVAEGLVEILCLDYPNRVLTLDDDSVGQLGLPIDELYVLGRANTQAEPIDERFEEDGIQFVSGDSMFIASKITNIPALLDQLGIDAPDGLLFSIPNRSLLIYKVPTDFADLVGIANMANVFTPEAGFDNPGGLISAAVYYWSPNGSIESMTGDFDETMQAAAAAGAPVDEMTPQTTTVIRPSKEFTDRFMKH</sequence>